<dbReference type="AlphaFoldDB" id="A0A8J6TC08"/>
<proteinExistence type="predicted"/>
<dbReference type="Proteomes" id="UP000614424">
    <property type="component" value="Unassembled WGS sequence"/>
</dbReference>
<sequence>MQSLLPKMISRQMAELYKDMEDAYDQVAVQLDFTCNGCQDNCCDSYFLHHTYTEWAYLWEGLNALSEEKREYFSEKAQRYILESEKMLAAEKRPDIMCPLNEDGLCGLYSHRMMICRLHGIPAMMTRPDGKQLTFPGCFRCQEITEKMEDIPRMERTALFQRLVQLETGWLGSRRKVLPKVKKTIADMIVQGPPLFSASVV</sequence>
<gene>
    <name evidence="1" type="ORF">H8E41_06730</name>
</gene>
<protein>
    <recommendedName>
        <fullName evidence="3">YkgJ family cysteine cluster protein</fullName>
    </recommendedName>
</protein>
<reference evidence="1 2" key="1">
    <citation type="submission" date="2020-08" db="EMBL/GenBank/DDBJ databases">
        <title>Bridging the membrane lipid divide: bacteria of the FCB group superphylum have the potential to synthesize archaeal ether lipids.</title>
        <authorList>
            <person name="Villanueva L."/>
            <person name="Von Meijenfeldt F.A.B."/>
            <person name="Westbye A.B."/>
            <person name="Yadav S."/>
            <person name="Hopmans E.C."/>
            <person name="Dutilh B.E."/>
            <person name="Sinninghe Damste J.S."/>
        </authorList>
    </citation>
    <scope>NUCLEOTIDE SEQUENCE [LARGE SCALE GENOMIC DNA]</scope>
    <source>
        <strain evidence="1">NIOZ-UU47</strain>
    </source>
</reference>
<evidence type="ECO:0008006" key="3">
    <source>
        <dbReference type="Google" id="ProtNLM"/>
    </source>
</evidence>
<dbReference type="EMBL" id="JACNJZ010000093">
    <property type="protein sequence ID" value="MBC8317584.1"/>
    <property type="molecule type" value="Genomic_DNA"/>
</dbReference>
<organism evidence="1 2">
    <name type="scientific">Candidatus Desulfobia pelagia</name>
    <dbReference type="NCBI Taxonomy" id="2841692"/>
    <lineage>
        <taxon>Bacteria</taxon>
        <taxon>Pseudomonadati</taxon>
        <taxon>Thermodesulfobacteriota</taxon>
        <taxon>Desulfobulbia</taxon>
        <taxon>Desulfobulbales</taxon>
        <taxon>Desulfobulbaceae</taxon>
        <taxon>Candidatus Desulfobia</taxon>
    </lineage>
</organism>
<accession>A0A8J6TC08</accession>
<name>A0A8J6TC08_9BACT</name>
<comment type="caution">
    <text evidence="1">The sequence shown here is derived from an EMBL/GenBank/DDBJ whole genome shotgun (WGS) entry which is preliminary data.</text>
</comment>
<evidence type="ECO:0000313" key="2">
    <source>
        <dbReference type="Proteomes" id="UP000614424"/>
    </source>
</evidence>
<evidence type="ECO:0000313" key="1">
    <source>
        <dbReference type="EMBL" id="MBC8317584.1"/>
    </source>
</evidence>